<reference evidence="3" key="1">
    <citation type="submission" date="2020-06" db="EMBL/GenBank/DDBJ databases">
        <authorList>
            <person name="Li T."/>
            <person name="Hu X."/>
            <person name="Zhang T."/>
            <person name="Song X."/>
            <person name="Zhang H."/>
            <person name="Dai N."/>
            <person name="Sheng W."/>
            <person name="Hou X."/>
            <person name="Wei L."/>
        </authorList>
    </citation>
    <scope>NUCLEOTIDE SEQUENCE</scope>
    <source>
        <strain evidence="3">KEN1</strain>
        <tissue evidence="3">Leaf</tissue>
    </source>
</reference>
<feature type="transmembrane region" description="Helical" evidence="2">
    <location>
        <begin position="22"/>
        <end position="43"/>
    </location>
</feature>
<evidence type="ECO:0000256" key="2">
    <source>
        <dbReference type="SAM" id="Phobius"/>
    </source>
</evidence>
<proteinExistence type="predicted"/>
<accession>A0AAW2Y3M8</accession>
<organism evidence="3">
    <name type="scientific">Sesamum latifolium</name>
    <dbReference type="NCBI Taxonomy" id="2727402"/>
    <lineage>
        <taxon>Eukaryota</taxon>
        <taxon>Viridiplantae</taxon>
        <taxon>Streptophyta</taxon>
        <taxon>Embryophyta</taxon>
        <taxon>Tracheophyta</taxon>
        <taxon>Spermatophyta</taxon>
        <taxon>Magnoliopsida</taxon>
        <taxon>eudicotyledons</taxon>
        <taxon>Gunneridae</taxon>
        <taxon>Pentapetalae</taxon>
        <taxon>asterids</taxon>
        <taxon>lamiids</taxon>
        <taxon>Lamiales</taxon>
        <taxon>Pedaliaceae</taxon>
        <taxon>Sesamum</taxon>
    </lineage>
</organism>
<keyword evidence="2" id="KW-0472">Membrane</keyword>
<protein>
    <submittedName>
        <fullName evidence="3">Trans-cinnamate 4-monooxygenase</fullName>
    </submittedName>
</protein>
<sequence length="72" mass="7704">MLRTPPITITNISNFFLHPMDLLLLLQKTLVGLFSAATAAILISKLRGKRLNLPPGPFTLPSSEAGSKSATT</sequence>
<feature type="region of interest" description="Disordered" evidence="1">
    <location>
        <begin position="52"/>
        <end position="72"/>
    </location>
</feature>
<gene>
    <name evidence="3" type="ORF">Slati_0664200</name>
</gene>
<dbReference type="AlphaFoldDB" id="A0AAW2Y3M8"/>
<dbReference type="EMBL" id="JACGWN010000002">
    <property type="protein sequence ID" value="KAL0460370.1"/>
    <property type="molecule type" value="Genomic_DNA"/>
</dbReference>
<feature type="compositionally biased region" description="Polar residues" evidence="1">
    <location>
        <begin position="60"/>
        <end position="72"/>
    </location>
</feature>
<comment type="caution">
    <text evidence="3">The sequence shown here is derived from an EMBL/GenBank/DDBJ whole genome shotgun (WGS) entry which is preliminary data.</text>
</comment>
<keyword evidence="2" id="KW-1133">Transmembrane helix</keyword>
<reference evidence="3" key="2">
    <citation type="journal article" date="2024" name="Plant">
        <title>Genomic evolution and insights into agronomic trait innovations of Sesamum species.</title>
        <authorList>
            <person name="Miao H."/>
            <person name="Wang L."/>
            <person name="Qu L."/>
            <person name="Liu H."/>
            <person name="Sun Y."/>
            <person name="Le M."/>
            <person name="Wang Q."/>
            <person name="Wei S."/>
            <person name="Zheng Y."/>
            <person name="Lin W."/>
            <person name="Duan Y."/>
            <person name="Cao H."/>
            <person name="Xiong S."/>
            <person name="Wang X."/>
            <person name="Wei L."/>
            <person name="Li C."/>
            <person name="Ma Q."/>
            <person name="Ju M."/>
            <person name="Zhao R."/>
            <person name="Li G."/>
            <person name="Mu C."/>
            <person name="Tian Q."/>
            <person name="Mei H."/>
            <person name="Zhang T."/>
            <person name="Gao T."/>
            <person name="Zhang H."/>
        </authorList>
    </citation>
    <scope>NUCLEOTIDE SEQUENCE</scope>
    <source>
        <strain evidence="3">KEN1</strain>
    </source>
</reference>
<name>A0AAW2Y3M8_9LAMI</name>
<evidence type="ECO:0000313" key="3">
    <source>
        <dbReference type="EMBL" id="KAL0460370.1"/>
    </source>
</evidence>
<evidence type="ECO:0000256" key="1">
    <source>
        <dbReference type="SAM" id="MobiDB-lite"/>
    </source>
</evidence>
<keyword evidence="2" id="KW-0812">Transmembrane</keyword>